<dbReference type="Proteomes" id="UP001057375">
    <property type="component" value="Unassembled WGS sequence"/>
</dbReference>
<gene>
    <name evidence="3" type="ORF">ADUPG1_005395</name>
</gene>
<feature type="non-terminal residue" evidence="3">
    <location>
        <position position="1"/>
    </location>
</feature>
<keyword evidence="1" id="KW-0233">DNA recombination</keyword>
<dbReference type="InterPro" id="IPR011010">
    <property type="entry name" value="DNA_brk_join_enz"/>
</dbReference>
<dbReference type="Gene3D" id="1.10.443.10">
    <property type="entry name" value="Intergrase catalytic core"/>
    <property type="match status" value="1"/>
</dbReference>
<dbReference type="InterPro" id="IPR002104">
    <property type="entry name" value="Integrase_catalytic"/>
</dbReference>
<protein>
    <submittedName>
        <fullName evidence="3">Site-specific integrase</fullName>
    </submittedName>
</protein>
<dbReference type="InterPro" id="IPR013762">
    <property type="entry name" value="Integrase-like_cat_sf"/>
</dbReference>
<accession>A0ABQ5KC05</accession>
<evidence type="ECO:0000313" key="3">
    <source>
        <dbReference type="EMBL" id="GKT30078.1"/>
    </source>
</evidence>
<dbReference type="Pfam" id="PF00589">
    <property type="entry name" value="Phage_integrase"/>
    <property type="match status" value="1"/>
</dbReference>
<evidence type="ECO:0000256" key="1">
    <source>
        <dbReference type="ARBA" id="ARBA00023172"/>
    </source>
</evidence>
<comment type="caution">
    <text evidence="3">The sequence shown here is derived from an EMBL/GenBank/DDBJ whole genome shotgun (WGS) entry which is preliminary data.</text>
</comment>
<sequence length="90" mass="10443">GVAKIKHDNKRVRFLTSDEARELLREVRLWSEDYYLVCMISLYAGLRFSEIMGLTWPDVDLKHKVIHVLDPKSGKNRQAHIVDALVVPEI</sequence>
<evidence type="ECO:0000259" key="2">
    <source>
        <dbReference type="PROSITE" id="PS51898"/>
    </source>
</evidence>
<name>A0ABQ5KC05_9EUKA</name>
<proteinExistence type="predicted"/>
<dbReference type="PROSITE" id="PS51898">
    <property type="entry name" value="TYR_RECOMBINASE"/>
    <property type="match status" value="1"/>
</dbReference>
<dbReference type="SUPFAM" id="SSF56349">
    <property type="entry name" value="DNA breaking-rejoining enzymes"/>
    <property type="match status" value="1"/>
</dbReference>
<keyword evidence="4" id="KW-1185">Reference proteome</keyword>
<evidence type="ECO:0000313" key="4">
    <source>
        <dbReference type="Proteomes" id="UP001057375"/>
    </source>
</evidence>
<dbReference type="EMBL" id="BQXS01008594">
    <property type="protein sequence ID" value="GKT30078.1"/>
    <property type="molecule type" value="Genomic_DNA"/>
</dbReference>
<reference evidence="3" key="1">
    <citation type="submission" date="2022-03" db="EMBL/GenBank/DDBJ databases">
        <title>Draft genome sequence of Aduncisulcus paluster, a free-living microaerophilic Fornicata.</title>
        <authorList>
            <person name="Yuyama I."/>
            <person name="Kume K."/>
            <person name="Tamura T."/>
            <person name="Inagaki Y."/>
            <person name="Hashimoto T."/>
        </authorList>
    </citation>
    <scope>NUCLEOTIDE SEQUENCE</scope>
    <source>
        <strain evidence="3">NY0171</strain>
    </source>
</reference>
<organism evidence="3 4">
    <name type="scientific">Aduncisulcus paluster</name>
    <dbReference type="NCBI Taxonomy" id="2918883"/>
    <lineage>
        <taxon>Eukaryota</taxon>
        <taxon>Metamonada</taxon>
        <taxon>Carpediemonas-like organisms</taxon>
        <taxon>Aduncisulcus</taxon>
    </lineage>
</organism>
<feature type="domain" description="Tyr recombinase" evidence="2">
    <location>
        <begin position="10"/>
        <end position="90"/>
    </location>
</feature>